<keyword evidence="3" id="KW-1185">Reference proteome</keyword>
<dbReference type="PANTHER" id="PTHR34203:SF15">
    <property type="entry name" value="SLL1173 PROTEIN"/>
    <property type="match status" value="1"/>
</dbReference>
<protein>
    <recommendedName>
        <fullName evidence="1">Methyltransferase FkbM domain-containing protein</fullName>
    </recommendedName>
</protein>
<gene>
    <name evidence="2" type="ORF">BST92_09770</name>
</gene>
<dbReference type="Proteomes" id="UP000239747">
    <property type="component" value="Unassembled WGS sequence"/>
</dbReference>
<evidence type="ECO:0000259" key="1">
    <source>
        <dbReference type="Pfam" id="PF05050"/>
    </source>
</evidence>
<dbReference type="InterPro" id="IPR029063">
    <property type="entry name" value="SAM-dependent_MTases_sf"/>
</dbReference>
<dbReference type="AlphaFoldDB" id="A0A2S7UB98"/>
<dbReference type="OrthoDB" id="9812600at2"/>
<evidence type="ECO:0000313" key="3">
    <source>
        <dbReference type="Proteomes" id="UP000239747"/>
    </source>
</evidence>
<dbReference type="PANTHER" id="PTHR34203">
    <property type="entry name" value="METHYLTRANSFERASE, FKBM FAMILY PROTEIN"/>
    <property type="match status" value="1"/>
</dbReference>
<evidence type="ECO:0000313" key="2">
    <source>
        <dbReference type="EMBL" id="PQJ32195.1"/>
    </source>
</evidence>
<reference evidence="2 3" key="1">
    <citation type="submission" date="2017-01" db="EMBL/GenBank/DDBJ databases">
        <title>Trade-off between light-utilization and light-protection in marine flavobacteria.</title>
        <authorList>
            <person name="Kumagai Y."/>
            <person name="Yoshizawa S."/>
            <person name="Kogure K."/>
            <person name="Iwasaki W."/>
        </authorList>
    </citation>
    <scope>NUCLEOTIDE SEQUENCE [LARGE SCALE GENOMIC DNA]</scope>
    <source>
        <strain evidence="2 3">KCTC 32109</strain>
    </source>
</reference>
<organism evidence="2 3">
    <name type="scientific">Nonlabens arenilitoris</name>
    <dbReference type="NCBI Taxonomy" id="1217969"/>
    <lineage>
        <taxon>Bacteria</taxon>
        <taxon>Pseudomonadati</taxon>
        <taxon>Bacteroidota</taxon>
        <taxon>Flavobacteriia</taxon>
        <taxon>Flavobacteriales</taxon>
        <taxon>Flavobacteriaceae</taxon>
        <taxon>Nonlabens</taxon>
    </lineage>
</organism>
<proteinExistence type="predicted"/>
<comment type="caution">
    <text evidence="2">The sequence shown here is derived from an EMBL/GenBank/DDBJ whole genome shotgun (WGS) entry which is preliminary data.</text>
</comment>
<dbReference type="Gene3D" id="3.40.50.150">
    <property type="entry name" value="Vaccinia Virus protein VP39"/>
    <property type="match status" value="1"/>
</dbReference>
<dbReference type="Pfam" id="PF05050">
    <property type="entry name" value="Methyltransf_21"/>
    <property type="match status" value="1"/>
</dbReference>
<dbReference type="EMBL" id="MTPW01000001">
    <property type="protein sequence ID" value="PQJ32195.1"/>
    <property type="molecule type" value="Genomic_DNA"/>
</dbReference>
<dbReference type="InterPro" id="IPR006342">
    <property type="entry name" value="FkbM_mtfrase"/>
</dbReference>
<dbReference type="InterPro" id="IPR052514">
    <property type="entry name" value="SAM-dependent_MTase"/>
</dbReference>
<dbReference type="NCBIfam" id="TIGR01444">
    <property type="entry name" value="fkbM_fam"/>
    <property type="match status" value="1"/>
</dbReference>
<accession>A0A2S7UB98</accession>
<feature type="domain" description="Methyltransferase FkbM" evidence="1">
    <location>
        <begin position="96"/>
        <end position="251"/>
    </location>
</feature>
<sequence>MLSFKSIITKNKKRFRMFKSHELTANKPRQALGRYMYTNLQFIYKTRVIHQWINGLKLSIQKGDAGLVGNIYYGLYEFRESLFLLHFLRSEDCFLDVGANMGHFSILTSGSIRNRSICVEPLKSTFNRLKEQVSLNKLDTLVQAHNFGVSSEAGNLFLSNDQGVMNKIVDECHPHASAIDVKTIDQLVNTTTITAVKIDVEGYELQALKGAVKTLNNAALKVIIIELNGSGKYYNIDDDEISNFLVERGFSPFRYMPFTRCLNPVEKYDKNQFNTIFIRDVDFINQRIATAPRIKVLHHDI</sequence>
<name>A0A2S7UB98_9FLAO</name>
<dbReference type="SUPFAM" id="SSF53335">
    <property type="entry name" value="S-adenosyl-L-methionine-dependent methyltransferases"/>
    <property type="match status" value="1"/>
</dbReference>